<comment type="caution">
    <text evidence="2">The sequence shown here is derived from an EMBL/GenBank/DDBJ whole genome shotgun (WGS) entry which is preliminary data.</text>
</comment>
<protein>
    <submittedName>
        <fullName evidence="2">Uncharacterized protein</fullName>
    </submittedName>
</protein>
<feature type="region of interest" description="Disordered" evidence="1">
    <location>
        <begin position="33"/>
        <end position="55"/>
    </location>
</feature>
<evidence type="ECO:0000256" key="1">
    <source>
        <dbReference type="SAM" id="MobiDB-lite"/>
    </source>
</evidence>
<reference evidence="2 3" key="1">
    <citation type="journal article" date="2019" name="Commun. Biol.">
        <title>The bagworm genome reveals a unique fibroin gene that provides high tensile strength.</title>
        <authorList>
            <person name="Kono N."/>
            <person name="Nakamura H."/>
            <person name="Ohtoshi R."/>
            <person name="Tomita M."/>
            <person name="Numata K."/>
            <person name="Arakawa K."/>
        </authorList>
    </citation>
    <scope>NUCLEOTIDE SEQUENCE [LARGE SCALE GENOMIC DNA]</scope>
</reference>
<feature type="compositionally biased region" description="Polar residues" evidence="1">
    <location>
        <begin position="33"/>
        <end position="53"/>
    </location>
</feature>
<keyword evidence="3" id="KW-1185">Reference proteome</keyword>
<proteinExistence type="predicted"/>
<organism evidence="2 3">
    <name type="scientific">Eumeta variegata</name>
    <name type="common">Bagworm moth</name>
    <name type="synonym">Eumeta japonica</name>
    <dbReference type="NCBI Taxonomy" id="151549"/>
    <lineage>
        <taxon>Eukaryota</taxon>
        <taxon>Metazoa</taxon>
        <taxon>Ecdysozoa</taxon>
        <taxon>Arthropoda</taxon>
        <taxon>Hexapoda</taxon>
        <taxon>Insecta</taxon>
        <taxon>Pterygota</taxon>
        <taxon>Neoptera</taxon>
        <taxon>Endopterygota</taxon>
        <taxon>Lepidoptera</taxon>
        <taxon>Glossata</taxon>
        <taxon>Ditrysia</taxon>
        <taxon>Tineoidea</taxon>
        <taxon>Psychidae</taxon>
        <taxon>Oiketicinae</taxon>
        <taxon>Eumeta</taxon>
    </lineage>
</organism>
<sequence length="83" mass="8624">MRNVQKNACKTLATSSVNFNAGVAPAHYNSQTVGSRRLSASPQHNAASMSAGNTVPGAASATARLIKRYGQHAIYGPAILLNN</sequence>
<name>A0A4C1SQ83_EUMVA</name>
<dbReference type="Proteomes" id="UP000299102">
    <property type="component" value="Unassembled WGS sequence"/>
</dbReference>
<evidence type="ECO:0000313" key="2">
    <source>
        <dbReference type="EMBL" id="GBP04309.1"/>
    </source>
</evidence>
<dbReference type="EMBL" id="BGZK01000013">
    <property type="protein sequence ID" value="GBP04309.1"/>
    <property type="molecule type" value="Genomic_DNA"/>
</dbReference>
<accession>A0A4C1SQ83</accession>
<evidence type="ECO:0000313" key="3">
    <source>
        <dbReference type="Proteomes" id="UP000299102"/>
    </source>
</evidence>
<dbReference type="AlphaFoldDB" id="A0A4C1SQ83"/>
<gene>
    <name evidence="2" type="ORF">EVAR_6520_1</name>
</gene>